<evidence type="ECO:0000256" key="7">
    <source>
        <dbReference type="ARBA" id="ARBA00022848"/>
    </source>
</evidence>
<dbReference type="PRINTS" id="PR00363">
    <property type="entry name" value="CYTOCHROMEB5"/>
</dbReference>
<evidence type="ECO:0000256" key="13">
    <source>
        <dbReference type="ARBA" id="ARBA00039806"/>
    </source>
</evidence>
<dbReference type="PANTHER" id="PTHR19359">
    <property type="entry name" value="CYTOCHROME B5"/>
    <property type="match status" value="1"/>
</dbReference>
<evidence type="ECO:0000256" key="14">
    <source>
        <dbReference type="RuleBase" id="RU362121"/>
    </source>
</evidence>
<evidence type="ECO:0000256" key="9">
    <source>
        <dbReference type="ARBA" id="ARBA00023004"/>
    </source>
</evidence>
<evidence type="ECO:0000256" key="5">
    <source>
        <dbReference type="ARBA" id="ARBA00022723"/>
    </source>
</evidence>
<keyword evidence="8" id="KW-0249">Electron transport</keyword>
<evidence type="ECO:0000256" key="15">
    <source>
        <dbReference type="SAM" id="MobiDB-lite"/>
    </source>
</evidence>
<evidence type="ECO:0000256" key="11">
    <source>
        <dbReference type="ARBA" id="ARBA00037877"/>
    </source>
</evidence>
<dbReference type="OMA" id="VVIVEYM"/>
<feature type="region of interest" description="Disordered" evidence="15">
    <location>
        <begin position="75"/>
        <end position="109"/>
    </location>
</feature>
<feature type="transmembrane region" description="Helical" evidence="14">
    <location>
        <begin position="110"/>
        <end position="130"/>
    </location>
</feature>
<protein>
    <recommendedName>
        <fullName evidence="13">Cytochrome b5</fullName>
    </recommendedName>
</protein>
<comment type="subcellular location">
    <subcellularLocation>
        <location evidence="1">Endoplasmic reticulum membrane</location>
        <topology evidence="1">Single-pass membrane protein</topology>
        <orientation evidence="1">Cytoplasmic side</orientation>
    </subcellularLocation>
    <subcellularLocation>
        <location evidence="11">Microsome membrane</location>
        <topology evidence="11">Single-pass membrane protein</topology>
        <orientation evidence="11">Cytoplasmic side</orientation>
    </subcellularLocation>
</comment>
<evidence type="ECO:0000256" key="3">
    <source>
        <dbReference type="ARBA" id="ARBA00022617"/>
    </source>
</evidence>
<dbReference type="KEGG" id="dci:103524575"/>
<accession>A0A3Q0IM82</accession>
<dbReference type="RefSeq" id="XP_026675753.1">
    <property type="nucleotide sequence ID" value="XM_026819952.1"/>
</dbReference>
<keyword evidence="10 14" id="KW-0472">Membrane</keyword>
<dbReference type="InterPro" id="IPR001199">
    <property type="entry name" value="Cyt_B5-like_heme/steroid-bd"/>
</dbReference>
<name>A0A3Q0IM82_DIACI</name>
<dbReference type="OrthoDB" id="260519at2759"/>
<dbReference type="AlphaFoldDB" id="A0A3Q0IM82"/>
<dbReference type="Proteomes" id="UP000079169">
    <property type="component" value="Unplaced"/>
</dbReference>
<evidence type="ECO:0000256" key="2">
    <source>
        <dbReference type="ARBA" id="ARBA00022448"/>
    </source>
</evidence>
<comment type="similarity">
    <text evidence="12 14">Belongs to the cytochrome b5 family.</text>
</comment>
<evidence type="ECO:0000313" key="17">
    <source>
        <dbReference type="Proteomes" id="UP000079169"/>
    </source>
</evidence>
<dbReference type="SMART" id="SM01117">
    <property type="entry name" value="Cyt-b5"/>
    <property type="match status" value="1"/>
</dbReference>
<evidence type="ECO:0000256" key="1">
    <source>
        <dbReference type="ARBA" id="ARBA00004131"/>
    </source>
</evidence>
<reference evidence="18" key="1">
    <citation type="submission" date="2025-08" db="UniProtKB">
        <authorList>
            <consortium name="RefSeq"/>
        </authorList>
    </citation>
    <scope>IDENTIFICATION</scope>
</reference>
<keyword evidence="14" id="KW-1133">Transmembrane helix</keyword>
<keyword evidence="5 14" id="KW-0479">Metal-binding</keyword>
<dbReference type="PROSITE" id="PS50255">
    <property type="entry name" value="CYTOCHROME_B5_2"/>
    <property type="match status" value="1"/>
</dbReference>
<evidence type="ECO:0000256" key="10">
    <source>
        <dbReference type="ARBA" id="ARBA00023136"/>
    </source>
</evidence>
<dbReference type="Pfam" id="PF00173">
    <property type="entry name" value="Cyt-b5"/>
    <property type="match status" value="1"/>
</dbReference>
<evidence type="ECO:0000256" key="12">
    <source>
        <dbReference type="ARBA" id="ARBA00038168"/>
    </source>
</evidence>
<keyword evidence="9 14" id="KW-0408">Iron</keyword>
<dbReference type="GO" id="GO:0005789">
    <property type="term" value="C:endoplasmic reticulum membrane"/>
    <property type="evidence" value="ECO:0007669"/>
    <property type="project" value="UniProtKB-SubCell"/>
</dbReference>
<proteinExistence type="inferred from homology"/>
<dbReference type="Gene3D" id="3.10.120.10">
    <property type="entry name" value="Cytochrome b5-like heme/steroid binding domain"/>
    <property type="match status" value="1"/>
</dbReference>
<dbReference type="GO" id="GO:0046872">
    <property type="term" value="F:metal ion binding"/>
    <property type="evidence" value="ECO:0007669"/>
    <property type="project" value="UniProtKB-UniRule"/>
</dbReference>
<evidence type="ECO:0000256" key="6">
    <source>
        <dbReference type="ARBA" id="ARBA00022824"/>
    </source>
</evidence>
<evidence type="ECO:0000256" key="8">
    <source>
        <dbReference type="ARBA" id="ARBA00022982"/>
    </source>
</evidence>
<keyword evidence="2" id="KW-0813">Transport</keyword>
<dbReference type="GeneID" id="103524575"/>
<feature type="domain" description="Cytochrome b5 heme-binding" evidence="16">
    <location>
        <begin position="2"/>
        <end position="78"/>
    </location>
</feature>
<dbReference type="GO" id="GO:0020037">
    <property type="term" value="F:heme binding"/>
    <property type="evidence" value="ECO:0007669"/>
    <property type="project" value="UniProtKB-UniRule"/>
</dbReference>
<dbReference type="PaxDb" id="121845-A0A3Q0IM82"/>
<keyword evidence="3 14" id="KW-0349">Heme</keyword>
<evidence type="ECO:0000259" key="16">
    <source>
        <dbReference type="PROSITE" id="PS50255"/>
    </source>
</evidence>
<dbReference type="InterPro" id="IPR050668">
    <property type="entry name" value="Cytochrome_b5"/>
</dbReference>
<keyword evidence="17" id="KW-1185">Reference proteome</keyword>
<gene>
    <name evidence="18" type="primary">LOC103524575</name>
</gene>
<keyword evidence="4 14" id="KW-0812">Transmembrane</keyword>
<dbReference type="SUPFAM" id="SSF55856">
    <property type="entry name" value="Cytochrome b5-like heme/steroid binding domain"/>
    <property type="match status" value="1"/>
</dbReference>
<keyword evidence="6" id="KW-0256">Endoplasmic reticulum</keyword>
<dbReference type="STRING" id="121845.A0A3Q0IM82"/>
<organism evidence="17 18">
    <name type="scientific">Diaphorina citri</name>
    <name type="common">Asian citrus psyllid</name>
    <dbReference type="NCBI Taxonomy" id="121845"/>
    <lineage>
        <taxon>Eukaryota</taxon>
        <taxon>Metazoa</taxon>
        <taxon>Ecdysozoa</taxon>
        <taxon>Arthropoda</taxon>
        <taxon>Hexapoda</taxon>
        <taxon>Insecta</taxon>
        <taxon>Pterygota</taxon>
        <taxon>Neoptera</taxon>
        <taxon>Paraneoptera</taxon>
        <taxon>Hemiptera</taxon>
        <taxon>Sternorrhyncha</taxon>
        <taxon>Psylloidea</taxon>
        <taxon>Psyllidae</taxon>
        <taxon>Diaphorininae</taxon>
        <taxon>Diaphorina</taxon>
    </lineage>
</organism>
<dbReference type="InterPro" id="IPR036400">
    <property type="entry name" value="Cyt_B5-like_heme/steroid_sf"/>
</dbReference>
<evidence type="ECO:0000256" key="4">
    <source>
        <dbReference type="ARBA" id="ARBA00022692"/>
    </source>
</evidence>
<keyword evidence="7" id="KW-0492">Microsome</keyword>
<dbReference type="PROSITE" id="PS00191">
    <property type="entry name" value="CYTOCHROME_B5_1"/>
    <property type="match status" value="1"/>
</dbReference>
<dbReference type="InterPro" id="IPR018506">
    <property type="entry name" value="Cyt_B5_heme-BS"/>
</dbReference>
<sequence>MSKEFTYKEVVESTDKTANLIVIKGVVYNVAPFLNEHPGGEEVLLDQRGQNATEHFEDVGHSTEARELMKKYKVGTISDPENIPESSTGGSSSYDGKYVPPKSTDEESGMPSWVVPLVFGLLVVLVYQYFQ</sequence>
<evidence type="ECO:0000313" key="18">
    <source>
        <dbReference type="RefSeq" id="XP_026675753.1"/>
    </source>
</evidence>
<dbReference type="PANTHER" id="PTHR19359:SF150">
    <property type="entry name" value="CYTOCHROME B5"/>
    <property type="match status" value="1"/>
</dbReference>
<feature type="compositionally biased region" description="Polar residues" evidence="15">
    <location>
        <begin position="84"/>
        <end position="94"/>
    </location>
</feature>